<dbReference type="RefSeq" id="WP_174447959.1">
    <property type="nucleotide sequence ID" value="NZ_AP018732.1"/>
</dbReference>
<dbReference type="EMBL" id="AP018732">
    <property type="protein sequence ID" value="BBE41633.1"/>
    <property type="molecule type" value="Genomic_DNA"/>
</dbReference>
<evidence type="ECO:0000313" key="2">
    <source>
        <dbReference type="Proteomes" id="UP000509448"/>
    </source>
</evidence>
<keyword evidence="2" id="KW-1185">Reference proteome</keyword>
<evidence type="ECO:0000313" key="1">
    <source>
        <dbReference type="EMBL" id="BBE41633.1"/>
    </source>
</evidence>
<organism evidence="1 2">
    <name type="scientific">Conexivisphaera calida</name>
    <dbReference type="NCBI Taxonomy" id="1874277"/>
    <lineage>
        <taxon>Archaea</taxon>
        <taxon>Nitrososphaerota</taxon>
        <taxon>Conexivisphaeria</taxon>
        <taxon>Conexivisphaerales</taxon>
        <taxon>Conexivisphaeraceae</taxon>
        <taxon>Conexivisphaera</taxon>
    </lineage>
</organism>
<proteinExistence type="predicted"/>
<name>A0A4P2VE05_9ARCH</name>
<accession>A0A4P2VE05</accession>
<reference evidence="1 2" key="1">
    <citation type="journal article" date="2019" name="ISME J.">
        <title>Isolation and characterization of a thermophilic sulfur- and iron-reducing thaumarchaeote from a terrestrial acidic hot spring.</title>
        <authorList>
            <person name="Kato S."/>
            <person name="Itoh T."/>
            <person name="Yuki M."/>
            <person name="Nagamori M."/>
            <person name="Ohnishi M."/>
            <person name="Uematsu K."/>
            <person name="Suzuki K."/>
            <person name="Takashina T."/>
            <person name="Ohkuma M."/>
        </authorList>
    </citation>
    <scope>NUCLEOTIDE SEQUENCE [LARGE SCALE GENOMIC DNA]</scope>
    <source>
        <strain evidence="1 2">NAS-02</strain>
    </source>
</reference>
<sequence>MQVGGRAGSIDIGTDDRRLLEYLMMNWRMSLLNAYLNGGLDKYEELARAINRCSVIMDVLRDESNATPQIVLAEQLSRLASELGDIVGEDEDEAE</sequence>
<dbReference type="KEGG" id="ccai:NAS2_0239"/>
<protein>
    <submittedName>
        <fullName evidence="1">Uncharacterized protein</fullName>
    </submittedName>
</protein>
<dbReference type="GeneID" id="55584056"/>
<gene>
    <name evidence="1" type="ORF">NAS2_0239</name>
</gene>
<dbReference type="Proteomes" id="UP000509448">
    <property type="component" value="Chromosome"/>
</dbReference>
<dbReference type="AlphaFoldDB" id="A0A4P2VE05"/>